<dbReference type="Gene3D" id="3.40.50.2300">
    <property type="match status" value="1"/>
</dbReference>
<keyword evidence="2" id="KW-0597">Phosphoprotein</keyword>
<dbReference type="GO" id="GO:0000160">
    <property type="term" value="P:phosphorelay signal transduction system"/>
    <property type="evidence" value="ECO:0007669"/>
    <property type="project" value="InterPro"/>
</dbReference>
<dbReference type="InterPro" id="IPR039420">
    <property type="entry name" value="WalR-like"/>
</dbReference>
<feature type="modified residue" description="4-aspartylphosphate" evidence="2">
    <location>
        <position position="57"/>
    </location>
</feature>
<dbReference type="PANTHER" id="PTHR43214:SF42">
    <property type="entry name" value="TRANSCRIPTIONAL REGULATORY PROTEIN DESR"/>
    <property type="match status" value="1"/>
</dbReference>
<dbReference type="PROSITE" id="PS50043">
    <property type="entry name" value="HTH_LUXR_2"/>
    <property type="match status" value="1"/>
</dbReference>
<dbReference type="PANTHER" id="PTHR43214">
    <property type="entry name" value="TWO-COMPONENT RESPONSE REGULATOR"/>
    <property type="match status" value="1"/>
</dbReference>
<dbReference type="Gene3D" id="1.10.10.10">
    <property type="entry name" value="Winged helix-like DNA-binding domain superfamily/Winged helix DNA-binding domain"/>
    <property type="match status" value="1"/>
</dbReference>
<protein>
    <submittedName>
        <fullName evidence="5">DNA-binding response regulator</fullName>
    </submittedName>
</protein>
<name>A0A6P2CDX0_9NOCA</name>
<dbReference type="CDD" id="cd06170">
    <property type="entry name" value="LuxR_C_like"/>
    <property type="match status" value="1"/>
</dbReference>
<dbReference type="GO" id="GO:0003677">
    <property type="term" value="F:DNA binding"/>
    <property type="evidence" value="ECO:0007669"/>
    <property type="project" value="UniProtKB-KW"/>
</dbReference>
<evidence type="ECO:0000256" key="1">
    <source>
        <dbReference type="ARBA" id="ARBA00023125"/>
    </source>
</evidence>
<comment type="caution">
    <text evidence="5">The sequence shown here is derived from an EMBL/GenBank/DDBJ whole genome shotgun (WGS) entry which is preliminary data.</text>
</comment>
<dbReference type="SUPFAM" id="SSF46894">
    <property type="entry name" value="C-terminal effector domain of the bipartite response regulators"/>
    <property type="match status" value="1"/>
</dbReference>
<dbReference type="InterPro" id="IPR000792">
    <property type="entry name" value="Tscrpt_reg_LuxR_C"/>
</dbReference>
<evidence type="ECO:0000313" key="5">
    <source>
        <dbReference type="EMBL" id="TXG90954.1"/>
    </source>
</evidence>
<dbReference type="SUPFAM" id="SSF52172">
    <property type="entry name" value="CheY-like"/>
    <property type="match status" value="1"/>
</dbReference>
<dbReference type="RefSeq" id="WP_010836457.1">
    <property type="nucleotide sequence ID" value="NZ_QRCM01000001.1"/>
</dbReference>
<evidence type="ECO:0000313" key="6">
    <source>
        <dbReference type="Proteomes" id="UP000471120"/>
    </source>
</evidence>
<dbReference type="InterPro" id="IPR036388">
    <property type="entry name" value="WH-like_DNA-bd_sf"/>
</dbReference>
<organism evidence="5 6">
    <name type="scientific">Rhodococcus rhodnii</name>
    <dbReference type="NCBI Taxonomy" id="38312"/>
    <lineage>
        <taxon>Bacteria</taxon>
        <taxon>Bacillati</taxon>
        <taxon>Actinomycetota</taxon>
        <taxon>Actinomycetes</taxon>
        <taxon>Mycobacteriales</taxon>
        <taxon>Nocardiaceae</taxon>
        <taxon>Rhodococcus</taxon>
    </lineage>
</organism>
<evidence type="ECO:0000256" key="2">
    <source>
        <dbReference type="PROSITE-ProRule" id="PRU00169"/>
    </source>
</evidence>
<dbReference type="PROSITE" id="PS50110">
    <property type="entry name" value="RESPONSE_REGULATORY"/>
    <property type="match status" value="1"/>
</dbReference>
<dbReference type="InterPro" id="IPR016032">
    <property type="entry name" value="Sig_transdc_resp-reg_C-effctor"/>
</dbReference>
<dbReference type="SMART" id="SM00421">
    <property type="entry name" value="HTH_LUXR"/>
    <property type="match status" value="1"/>
</dbReference>
<dbReference type="Pfam" id="PF00072">
    <property type="entry name" value="Response_reg"/>
    <property type="match status" value="1"/>
</dbReference>
<sequence length="204" mass="21416">MTGQIRILLADDDAMIRDALTGLLERSDDLVVVATAGNGHDAIDAALAHRPDVAVVDLQMPSLDGLGVIAELARVLPSCAGVILTGHGRPHVLRPALESGARGFLAKGAPSSALAEVVRRVHAGERYVDPVLAAEALTAPETPLTPRETDVLRAAARTTSIREIARTLGLSQGTVRNHLGTAARKLEADGRSDAVRVARENGWL</sequence>
<feature type="domain" description="HTH luxR-type" evidence="3">
    <location>
        <begin position="137"/>
        <end position="202"/>
    </location>
</feature>
<dbReference type="InterPro" id="IPR011006">
    <property type="entry name" value="CheY-like_superfamily"/>
</dbReference>
<dbReference type="AlphaFoldDB" id="A0A6P2CDX0"/>
<dbReference type="SMART" id="SM00448">
    <property type="entry name" value="REC"/>
    <property type="match status" value="1"/>
</dbReference>
<reference evidence="5 6" key="1">
    <citation type="submission" date="2018-07" db="EMBL/GenBank/DDBJ databases">
        <title>Genome sequence of Rhodococcus rhodnii ATCC 35071 from Rhodnius prolixus.</title>
        <authorList>
            <person name="Patel V."/>
            <person name="Vogel K.J."/>
        </authorList>
    </citation>
    <scope>NUCLEOTIDE SEQUENCE [LARGE SCALE GENOMIC DNA]</scope>
    <source>
        <strain evidence="5 6">ATCC 35071</strain>
    </source>
</reference>
<evidence type="ECO:0000259" key="3">
    <source>
        <dbReference type="PROSITE" id="PS50043"/>
    </source>
</evidence>
<dbReference type="Proteomes" id="UP000471120">
    <property type="component" value="Unassembled WGS sequence"/>
</dbReference>
<dbReference type="GO" id="GO:0006355">
    <property type="term" value="P:regulation of DNA-templated transcription"/>
    <property type="evidence" value="ECO:0007669"/>
    <property type="project" value="InterPro"/>
</dbReference>
<gene>
    <name evidence="5" type="ORF">DW322_12900</name>
</gene>
<dbReference type="InterPro" id="IPR001789">
    <property type="entry name" value="Sig_transdc_resp-reg_receiver"/>
</dbReference>
<feature type="domain" description="Response regulatory" evidence="4">
    <location>
        <begin position="6"/>
        <end position="122"/>
    </location>
</feature>
<proteinExistence type="predicted"/>
<dbReference type="EMBL" id="QRCM01000001">
    <property type="protein sequence ID" value="TXG90954.1"/>
    <property type="molecule type" value="Genomic_DNA"/>
</dbReference>
<dbReference type="Pfam" id="PF00196">
    <property type="entry name" value="GerE"/>
    <property type="match status" value="1"/>
</dbReference>
<keyword evidence="1 5" id="KW-0238">DNA-binding</keyword>
<evidence type="ECO:0000259" key="4">
    <source>
        <dbReference type="PROSITE" id="PS50110"/>
    </source>
</evidence>
<dbReference type="PRINTS" id="PR00038">
    <property type="entry name" value="HTHLUXR"/>
</dbReference>
<accession>A0A6P2CDX0</accession>